<comment type="subunit">
    <text evidence="1">Heterotrimer of A, B and C subunits.</text>
</comment>
<keyword evidence="2" id="KW-0808">Transferase</keyword>
<comment type="catalytic activity">
    <reaction evidence="1">
        <text>L-glutamyl-tRNA(Gln) + L-glutamine + ATP + H2O = L-glutaminyl-tRNA(Gln) + L-glutamate + ADP + phosphate + H(+)</text>
        <dbReference type="Rhea" id="RHEA:17521"/>
        <dbReference type="Rhea" id="RHEA-COMP:9681"/>
        <dbReference type="Rhea" id="RHEA-COMP:9684"/>
        <dbReference type="ChEBI" id="CHEBI:15377"/>
        <dbReference type="ChEBI" id="CHEBI:15378"/>
        <dbReference type="ChEBI" id="CHEBI:29985"/>
        <dbReference type="ChEBI" id="CHEBI:30616"/>
        <dbReference type="ChEBI" id="CHEBI:43474"/>
        <dbReference type="ChEBI" id="CHEBI:58359"/>
        <dbReference type="ChEBI" id="CHEBI:78520"/>
        <dbReference type="ChEBI" id="CHEBI:78521"/>
        <dbReference type="ChEBI" id="CHEBI:456216"/>
    </reaction>
</comment>
<dbReference type="EC" id="6.3.5.-" evidence="1"/>
<dbReference type="RefSeq" id="WP_194537926.1">
    <property type="nucleotide sequence ID" value="NZ_JACEFB010000006.1"/>
</dbReference>
<sequence>MSLTQEEVRKVARLARLELAEEEIELFQAQLSAILDYVAQLQQLDTSQIEELAHPLPLSNVFRPDQERPSLSVDEALQNAPQRLGDYFAVPAIFGPDEGPISH</sequence>
<comment type="caution">
    <text evidence="2">The sequence shown here is derived from an EMBL/GenBank/DDBJ whole genome shotgun (WGS) entry which is preliminary data.</text>
</comment>
<dbReference type="SUPFAM" id="SSF141000">
    <property type="entry name" value="Glu-tRNAGln amidotransferase C subunit"/>
    <property type="match status" value="1"/>
</dbReference>
<reference evidence="2 3" key="1">
    <citation type="submission" date="2020-07" db="EMBL/GenBank/DDBJ databases">
        <title>Thermogemmata thermophila gen. nov., sp. nov., a novel moderate thermophilic planctomycete from a Kamchatka hot spring.</title>
        <authorList>
            <person name="Elcheninov A.G."/>
            <person name="Podosokorskaya O.A."/>
            <person name="Kovaleva O.L."/>
            <person name="Novikov A."/>
            <person name="Bonch-Osmolovskaya E.A."/>
            <person name="Toshchakov S.V."/>
            <person name="Kublanov I.V."/>
        </authorList>
    </citation>
    <scope>NUCLEOTIDE SEQUENCE [LARGE SCALE GENOMIC DNA]</scope>
    <source>
        <strain evidence="2 3">2918</strain>
    </source>
</reference>
<dbReference type="GO" id="GO:0005524">
    <property type="term" value="F:ATP binding"/>
    <property type="evidence" value="ECO:0007669"/>
    <property type="project" value="UniProtKB-KW"/>
</dbReference>
<keyword evidence="1" id="KW-0547">Nucleotide-binding</keyword>
<keyword evidence="1" id="KW-0067">ATP-binding</keyword>
<dbReference type="InterPro" id="IPR036113">
    <property type="entry name" value="Asp/Glu-ADT_sf_sub_c"/>
</dbReference>
<evidence type="ECO:0000256" key="1">
    <source>
        <dbReference type="HAMAP-Rule" id="MF_00122"/>
    </source>
</evidence>
<comment type="similarity">
    <text evidence="1">Belongs to the GatC family.</text>
</comment>
<dbReference type="GO" id="GO:0016740">
    <property type="term" value="F:transferase activity"/>
    <property type="evidence" value="ECO:0007669"/>
    <property type="project" value="UniProtKB-KW"/>
</dbReference>
<dbReference type="InterPro" id="IPR003837">
    <property type="entry name" value="GatC"/>
</dbReference>
<protein>
    <recommendedName>
        <fullName evidence="1">Aspartyl/glutamyl-tRNA(Asn/Gln) amidotransferase subunit C</fullName>
        <shortName evidence="1">Asp/Glu-ADT subunit C</shortName>
        <ecNumber evidence="1">6.3.5.-</ecNumber>
    </recommendedName>
</protein>
<gene>
    <name evidence="1 2" type="primary">gatC</name>
    <name evidence="2" type="ORF">H0921_09985</name>
</gene>
<accession>A0A7V9ABW1</accession>
<dbReference type="AlphaFoldDB" id="A0A7V9ABW1"/>
<proteinExistence type="inferred from homology"/>
<dbReference type="Pfam" id="PF02686">
    <property type="entry name" value="GatC"/>
    <property type="match status" value="1"/>
</dbReference>
<dbReference type="Proteomes" id="UP000542342">
    <property type="component" value="Unassembled WGS sequence"/>
</dbReference>
<keyword evidence="3" id="KW-1185">Reference proteome</keyword>
<dbReference type="GO" id="GO:0006412">
    <property type="term" value="P:translation"/>
    <property type="evidence" value="ECO:0007669"/>
    <property type="project" value="UniProtKB-UniRule"/>
</dbReference>
<dbReference type="PANTHER" id="PTHR15004:SF0">
    <property type="entry name" value="GLUTAMYL-TRNA(GLN) AMIDOTRANSFERASE SUBUNIT C, MITOCHONDRIAL"/>
    <property type="match status" value="1"/>
</dbReference>
<dbReference type="EMBL" id="JACEFB010000006">
    <property type="protein sequence ID" value="MBA2226488.1"/>
    <property type="molecule type" value="Genomic_DNA"/>
</dbReference>
<keyword evidence="1" id="KW-0648">Protein biosynthesis</keyword>
<dbReference type="NCBIfam" id="TIGR00135">
    <property type="entry name" value="gatC"/>
    <property type="match status" value="1"/>
</dbReference>
<comment type="function">
    <text evidence="1">Allows the formation of correctly charged Asn-tRNA(Asn) or Gln-tRNA(Gln) through the transamidation of misacylated Asp-tRNA(Asn) or Glu-tRNA(Gln) in organisms which lack either or both of asparaginyl-tRNA or glutaminyl-tRNA synthetases. The reaction takes place in the presence of glutamine and ATP through an activated phospho-Asp-tRNA(Asn) or phospho-Glu-tRNA(Gln).</text>
</comment>
<dbReference type="GO" id="GO:0070681">
    <property type="term" value="P:glutaminyl-tRNAGln biosynthesis via transamidation"/>
    <property type="evidence" value="ECO:0007669"/>
    <property type="project" value="TreeGrafter"/>
</dbReference>
<organism evidence="2 3">
    <name type="scientific">Thermogemmata fonticola</name>
    <dbReference type="NCBI Taxonomy" id="2755323"/>
    <lineage>
        <taxon>Bacteria</taxon>
        <taxon>Pseudomonadati</taxon>
        <taxon>Planctomycetota</taxon>
        <taxon>Planctomycetia</taxon>
        <taxon>Gemmatales</taxon>
        <taxon>Gemmataceae</taxon>
        <taxon>Thermogemmata</taxon>
    </lineage>
</organism>
<dbReference type="HAMAP" id="MF_00122">
    <property type="entry name" value="GatC"/>
    <property type="match status" value="1"/>
</dbReference>
<evidence type="ECO:0000313" key="3">
    <source>
        <dbReference type="Proteomes" id="UP000542342"/>
    </source>
</evidence>
<dbReference type="GO" id="GO:0050567">
    <property type="term" value="F:glutaminyl-tRNA synthase (glutamine-hydrolyzing) activity"/>
    <property type="evidence" value="ECO:0007669"/>
    <property type="project" value="UniProtKB-UniRule"/>
</dbReference>
<keyword evidence="1" id="KW-0436">Ligase</keyword>
<dbReference type="PANTHER" id="PTHR15004">
    <property type="entry name" value="GLUTAMYL-TRNA(GLN) AMIDOTRANSFERASE SUBUNIT C, MITOCHONDRIAL"/>
    <property type="match status" value="1"/>
</dbReference>
<evidence type="ECO:0000313" key="2">
    <source>
        <dbReference type="EMBL" id="MBA2226488.1"/>
    </source>
</evidence>
<dbReference type="GO" id="GO:0006450">
    <property type="term" value="P:regulation of translational fidelity"/>
    <property type="evidence" value="ECO:0007669"/>
    <property type="project" value="InterPro"/>
</dbReference>
<name>A0A7V9ABW1_9BACT</name>
<comment type="catalytic activity">
    <reaction evidence="1">
        <text>L-aspartyl-tRNA(Asn) + L-glutamine + ATP + H2O = L-asparaginyl-tRNA(Asn) + L-glutamate + ADP + phosphate + 2 H(+)</text>
        <dbReference type="Rhea" id="RHEA:14513"/>
        <dbReference type="Rhea" id="RHEA-COMP:9674"/>
        <dbReference type="Rhea" id="RHEA-COMP:9677"/>
        <dbReference type="ChEBI" id="CHEBI:15377"/>
        <dbReference type="ChEBI" id="CHEBI:15378"/>
        <dbReference type="ChEBI" id="CHEBI:29985"/>
        <dbReference type="ChEBI" id="CHEBI:30616"/>
        <dbReference type="ChEBI" id="CHEBI:43474"/>
        <dbReference type="ChEBI" id="CHEBI:58359"/>
        <dbReference type="ChEBI" id="CHEBI:78515"/>
        <dbReference type="ChEBI" id="CHEBI:78516"/>
        <dbReference type="ChEBI" id="CHEBI:456216"/>
    </reaction>
</comment>
<dbReference type="Gene3D" id="1.10.20.60">
    <property type="entry name" value="Glu-tRNAGln amidotransferase C subunit, N-terminal domain"/>
    <property type="match status" value="1"/>
</dbReference>